<organism evidence="2 3">
    <name type="scientific">Limnoraphis robusta CCNP1315</name>
    <dbReference type="NCBI Taxonomy" id="3110306"/>
    <lineage>
        <taxon>Bacteria</taxon>
        <taxon>Bacillati</taxon>
        <taxon>Cyanobacteriota</taxon>
        <taxon>Cyanophyceae</taxon>
        <taxon>Oscillatoriophycideae</taxon>
        <taxon>Oscillatoriales</taxon>
        <taxon>Sirenicapillariaceae</taxon>
        <taxon>Limnoraphis</taxon>
    </lineage>
</organism>
<gene>
    <name evidence="2" type="ORF">VB854_06900</name>
</gene>
<keyword evidence="3" id="KW-1185">Reference proteome</keyword>
<dbReference type="RefSeq" id="WP_323273152.1">
    <property type="nucleotide sequence ID" value="NZ_JAYGHT010000014.1"/>
</dbReference>
<sequence length="51" mass="5917">MALPCEFESRHPHTKNHKQSRKRLCFQSQVDAATLNLWLFNKTVDANFSVA</sequence>
<evidence type="ECO:0000313" key="3">
    <source>
        <dbReference type="Proteomes" id="UP001301728"/>
    </source>
</evidence>
<reference evidence="2 3" key="1">
    <citation type="submission" date="2023-12" db="EMBL/GenBank/DDBJ databases">
        <title>Baltic Sea Cyanobacteria.</title>
        <authorList>
            <person name="Delbaje E."/>
            <person name="Fewer D.P."/>
            <person name="Shishido T.K."/>
        </authorList>
    </citation>
    <scope>NUCLEOTIDE SEQUENCE [LARGE SCALE GENOMIC DNA]</scope>
    <source>
        <strain evidence="2 3">CCNP 1315</strain>
    </source>
</reference>
<name>A0ABU5TUV0_9CYAN</name>
<comment type="caution">
    <text evidence="2">The sequence shown here is derived from an EMBL/GenBank/DDBJ whole genome shotgun (WGS) entry which is preliminary data.</text>
</comment>
<feature type="region of interest" description="Disordered" evidence="1">
    <location>
        <begin position="1"/>
        <end position="21"/>
    </location>
</feature>
<dbReference type="Proteomes" id="UP001301728">
    <property type="component" value="Unassembled WGS sequence"/>
</dbReference>
<evidence type="ECO:0008006" key="4">
    <source>
        <dbReference type="Google" id="ProtNLM"/>
    </source>
</evidence>
<feature type="compositionally biased region" description="Basic residues" evidence="1">
    <location>
        <begin position="12"/>
        <end position="21"/>
    </location>
</feature>
<evidence type="ECO:0000313" key="2">
    <source>
        <dbReference type="EMBL" id="MEA5518675.1"/>
    </source>
</evidence>
<evidence type="ECO:0000256" key="1">
    <source>
        <dbReference type="SAM" id="MobiDB-lite"/>
    </source>
</evidence>
<protein>
    <recommendedName>
        <fullName evidence="4">Transposase</fullName>
    </recommendedName>
</protein>
<accession>A0ABU5TUV0</accession>
<proteinExistence type="predicted"/>
<dbReference type="EMBL" id="JAYGHT010000014">
    <property type="protein sequence ID" value="MEA5518675.1"/>
    <property type="molecule type" value="Genomic_DNA"/>
</dbReference>